<gene>
    <name evidence="11" type="ORF">Lalb_Chr22g0356191</name>
</gene>
<keyword evidence="9" id="KW-0675">Receptor</keyword>
<dbReference type="Pfam" id="PF00560">
    <property type="entry name" value="LRR_1"/>
    <property type="match status" value="2"/>
</dbReference>
<keyword evidence="5" id="KW-0812">Transmembrane</keyword>
<evidence type="ECO:0000256" key="3">
    <source>
        <dbReference type="ARBA" id="ARBA00022475"/>
    </source>
</evidence>
<evidence type="ECO:0000256" key="2">
    <source>
        <dbReference type="ARBA" id="ARBA00009592"/>
    </source>
</evidence>
<dbReference type="PANTHER" id="PTHR27004">
    <property type="entry name" value="RECEPTOR-LIKE PROTEIN 12 ISOFORM X1"/>
    <property type="match status" value="1"/>
</dbReference>
<keyword evidence="11" id="KW-0723">Serine/threonine-protein kinase</keyword>
<evidence type="ECO:0000313" key="12">
    <source>
        <dbReference type="Proteomes" id="UP000447434"/>
    </source>
</evidence>
<name>A0A6A4NMA9_LUPAL</name>
<dbReference type="PANTHER" id="PTHR27004:SF462">
    <property type="entry name" value="LRR RECEPTOR-LIKE KINASE"/>
    <property type="match status" value="1"/>
</dbReference>
<comment type="subcellular location">
    <subcellularLocation>
        <location evidence="1">Cell membrane</location>
        <topology evidence="1">Single-pass type I membrane protein</topology>
    </subcellularLocation>
</comment>
<accession>A0A6A4NMA9</accession>
<proteinExistence type="inferred from homology"/>
<evidence type="ECO:0000256" key="8">
    <source>
        <dbReference type="ARBA" id="ARBA00023136"/>
    </source>
</evidence>
<keyword evidence="11" id="KW-0808">Transferase</keyword>
<evidence type="ECO:0000256" key="10">
    <source>
        <dbReference type="ARBA" id="ARBA00023180"/>
    </source>
</evidence>
<dbReference type="InterPro" id="IPR001611">
    <property type="entry name" value="Leu-rich_rpt"/>
</dbReference>
<dbReference type="GO" id="GO:0004674">
    <property type="term" value="F:protein serine/threonine kinase activity"/>
    <property type="evidence" value="ECO:0007669"/>
    <property type="project" value="UniProtKB-KW"/>
</dbReference>
<sequence>MDIDLSNNQLSGLIPEELSQLQNMIFLRLENNKLTGDVTSLVDCLSLSLLNVSYNKLVGVIPTRNNFTRFSFDR</sequence>
<evidence type="ECO:0000313" key="11">
    <source>
        <dbReference type="EMBL" id="KAE9588519.1"/>
    </source>
</evidence>
<keyword evidence="3" id="KW-1003">Cell membrane</keyword>
<dbReference type="AlphaFoldDB" id="A0A6A4NMA9"/>
<dbReference type="Proteomes" id="UP000447434">
    <property type="component" value="Chromosome 22"/>
</dbReference>
<evidence type="ECO:0000256" key="7">
    <source>
        <dbReference type="ARBA" id="ARBA00022989"/>
    </source>
</evidence>
<evidence type="ECO:0000256" key="1">
    <source>
        <dbReference type="ARBA" id="ARBA00004251"/>
    </source>
</evidence>
<evidence type="ECO:0000256" key="6">
    <source>
        <dbReference type="ARBA" id="ARBA00022737"/>
    </source>
</evidence>
<evidence type="ECO:0000256" key="9">
    <source>
        <dbReference type="ARBA" id="ARBA00023170"/>
    </source>
</evidence>
<dbReference type="OrthoDB" id="994806at2759"/>
<keyword evidence="10" id="KW-0325">Glycoprotein</keyword>
<keyword evidence="8" id="KW-0472">Membrane</keyword>
<keyword evidence="11" id="KW-0418">Kinase</keyword>
<evidence type="ECO:0000256" key="5">
    <source>
        <dbReference type="ARBA" id="ARBA00022692"/>
    </source>
</evidence>
<keyword evidence="4" id="KW-0433">Leucine-rich repeat</keyword>
<comment type="similarity">
    <text evidence="2">Belongs to the RLP family.</text>
</comment>
<organism evidence="11 12">
    <name type="scientific">Lupinus albus</name>
    <name type="common">White lupine</name>
    <name type="synonym">Lupinus termis</name>
    <dbReference type="NCBI Taxonomy" id="3870"/>
    <lineage>
        <taxon>Eukaryota</taxon>
        <taxon>Viridiplantae</taxon>
        <taxon>Streptophyta</taxon>
        <taxon>Embryophyta</taxon>
        <taxon>Tracheophyta</taxon>
        <taxon>Spermatophyta</taxon>
        <taxon>Magnoliopsida</taxon>
        <taxon>eudicotyledons</taxon>
        <taxon>Gunneridae</taxon>
        <taxon>Pentapetalae</taxon>
        <taxon>rosids</taxon>
        <taxon>fabids</taxon>
        <taxon>Fabales</taxon>
        <taxon>Fabaceae</taxon>
        <taxon>Papilionoideae</taxon>
        <taxon>50 kb inversion clade</taxon>
        <taxon>genistoids sensu lato</taxon>
        <taxon>core genistoids</taxon>
        <taxon>Genisteae</taxon>
        <taxon>Lupinus</taxon>
    </lineage>
</organism>
<dbReference type="SUPFAM" id="SSF52058">
    <property type="entry name" value="L domain-like"/>
    <property type="match status" value="1"/>
</dbReference>
<keyword evidence="12" id="KW-1185">Reference proteome</keyword>
<keyword evidence="7" id="KW-1133">Transmembrane helix</keyword>
<keyword evidence="6" id="KW-0677">Repeat</keyword>
<dbReference type="InterPro" id="IPR032675">
    <property type="entry name" value="LRR_dom_sf"/>
</dbReference>
<dbReference type="GO" id="GO:0005886">
    <property type="term" value="C:plasma membrane"/>
    <property type="evidence" value="ECO:0007669"/>
    <property type="project" value="UniProtKB-SubCell"/>
</dbReference>
<evidence type="ECO:0000256" key="4">
    <source>
        <dbReference type="ARBA" id="ARBA00022614"/>
    </source>
</evidence>
<reference evidence="12" key="1">
    <citation type="journal article" date="2020" name="Nat. Commun.">
        <title>Genome sequence of the cluster root forming white lupin.</title>
        <authorList>
            <person name="Hufnagel B."/>
            <person name="Marques A."/>
            <person name="Soriano A."/>
            <person name="Marques L."/>
            <person name="Divol F."/>
            <person name="Doumas P."/>
            <person name="Sallet E."/>
            <person name="Mancinotti D."/>
            <person name="Carrere S."/>
            <person name="Marande W."/>
            <person name="Arribat S."/>
            <person name="Keller J."/>
            <person name="Huneau C."/>
            <person name="Blein T."/>
            <person name="Aime D."/>
            <person name="Laguerre M."/>
            <person name="Taylor J."/>
            <person name="Schubert V."/>
            <person name="Nelson M."/>
            <person name="Geu-Flores F."/>
            <person name="Crespi M."/>
            <person name="Gallardo-Guerrero K."/>
            <person name="Delaux P.-M."/>
            <person name="Salse J."/>
            <person name="Berges H."/>
            <person name="Guyot R."/>
            <person name="Gouzy J."/>
            <person name="Peret B."/>
        </authorList>
    </citation>
    <scope>NUCLEOTIDE SEQUENCE [LARGE SCALE GENOMIC DNA]</scope>
    <source>
        <strain evidence="12">cv. Amiga</strain>
    </source>
</reference>
<comment type="caution">
    <text evidence="11">The sequence shown here is derived from an EMBL/GenBank/DDBJ whole genome shotgun (WGS) entry which is preliminary data.</text>
</comment>
<dbReference type="Gene3D" id="3.80.10.10">
    <property type="entry name" value="Ribonuclease Inhibitor"/>
    <property type="match status" value="1"/>
</dbReference>
<protein>
    <submittedName>
        <fullName evidence="11">Putative non-specific serine/threonine protein kinase</fullName>
    </submittedName>
</protein>
<dbReference type="EMBL" id="WOCE01000022">
    <property type="protein sequence ID" value="KAE9588519.1"/>
    <property type="molecule type" value="Genomic_DNA"/>
</dbReference>